<dbReference type="AlphaFoldDB" id="A0A969W8R8"/>
<protein>
    <submittedName>
        <fullName evidence="1">Uncharacterized protein</fullName>
    </submittedName>
</protein>
<dbReference type="Proteomes" id="UP000653472">
    <property type="component" value="Unassembled WGS sequence"/>
</dbReference>
<evidence type="ECO:0000313" key="2">
    <source>
        <dbReference type="Proteomes" id="UP000653472"/>
    </source>
</evidence>
<keyword evidence="2" id="KW-1185">Reference proteome</keyword>
<dbReference type="RefSeq" id="WP_168146829.1">
    <property type="nucleotide sequence ID" value="NZ_JAAVXB010000002.1"/>
</dbReference>
<comment type="caution">
    <text evidence="1">The sequence shown here is derived from an EMBL/GenBank/DDBJ whole genome shotgun (WGS) entry which is preliminary data.</text>
</comment>
<dbReference type="EMBL" id="JAAVXB010000002">
    <property type="protein sequence ID" value="NKF21573.1"/>
    <property type="molecule type" value="Genomic_DNA"/>
</dbReference>
<evidence type="ECO:0000313" key="1">
    <source>
        <dbReference type="EMBL" id="NKF21573.1"/>
    </source>
</evidence>
<sequence length="309" mass="32990">MAKANNYGTLDVTFAPFTIAGAIDVVIPATEKVLLTDNQVRVQSFMHPSARERFFLFGDENGGHFVASDHFISGGSVTTKLDASSEAEARPHFTAGAAAHLVYELQGSVSLELRDYIADFAVAAERLNTTAQIAVHLLASPEARDLLTLVENLIVKTEASENSGDMVSIGDSLLTSVQQMLQAIDTAAVSERANGYVGALLGAGDGISVSDSLRYGLQARIVEAVLLAASAVRQAAIPFNAFDTLYANDNGTSSAVARFIARERFIVSNPLADSDAGRGEYRAPYYLWGDGRWTAYYGDGVSGRLDEKP</sequence>
<gene>
    <name evidence="1" type="ORF">G7Y82_04530</name>
</gene>
<name>A0A969W8R8_9GAMM</name>
<proteinExistence type="predicted"/>
<accession>A0A969W8R8</accession>
<reference evidence="1" key="1">
    <citation type="submission" date="2020-03" db="EMBL/GenBank/DDBJ databases">
        <title>Solimonas marina sp. nov., isolated from deep seawater of the Pacific Ocean.</title>
        <authorList>
            <person name="Liu X."/>
            <person name="Lai Q."/>
            <person name="Sun F."/>
            <person name="Gai Y."/>
            <person name="Li G."/>
            <person name="Shao Z."/>
        </authorList>
    </citation>
    <scope>NUCLEOTIDE SEQUENCE</scope>
    <source>
        <strain evidence="1">C16B3</strain>
    </source>
</reference>
<organism evidence="1 2">
    <name type="scientific">Solimonas marina</name>
    <dbReference type="NCBI Taxonomy" id="2714601"/>
    <lineage>
        <taxon>Bacteria</taxon>
        <taxon>Pseudomonadati</taxon>
        <taxon>Pseudomonadota</taxon>
        <taxon>Gammaproteobacteria</taxon>
        <taxon>Nevskiales</taxon>
        <taxon>Nevskiaceae</taxon>
        <taxon>Solimonas</taxon>
    </lineage>
</organism>